<sequence length="91" mass="8949">MPNAKRIAVVAGVLWSVALLGAGAGQAFALDGSGGSSGSGKCVDDGKGNVRCVHEAVYRDGDGNVHVVASQAQNCSSEGCNSSVVIGGKES</sequence>
<keyword evidence="1" id="KW-0732">Signal</keyword>
<dbReference type="EMBL" id="CP023694">
    <property type="protein sequence ID" value="QEV30352.1"/>
    <property type="molecule type" value="Genomic_DNA"/>
</dbReference>
<evidence type="ECO:0000313" key="2">
    <source>
        <dbReference type="EMBL" id="QEV30352.1"/>
    </source>
</evidence>
<accession>A0A5J6IFR6</accession>
<feature type="chain" id="PRO_5023872526" description="DUF320 domain-containing protein" evidence="1">
    <location>
        <begin position="30"/>
        <end position="91"/>
    </location>
</feature>
<dbReference type="KEGG" id="scoe:CP976_15740"/>
<proteinExistence type="predicted"/>
<feature type="signal peptide" evidence="1">
    <location>
        <begin position="1"/>
        <end position="29"/>
    </location>
</feature>
<dbReference type="Proteomes" id="UP000326598">
    <property type="component" value="Chromosome"/>
</dbReference>
<dbReference type="GeneID" id="91417521"/>
<evidence type="ECO:0008006" key="4">
    <source>
        <dbReference type="Google" id="ProtNLM"/>
    </source>
</evidence>
<organism evidence="2 3">
    <name type="scientific">Streptomyces coeruleorubidus</name>
    <dbReference type="NCBI Taxonomy" id="116188"/>
    <lineage>
        <taxon>Bacteria</taxon>
        <taxon>Bacillati</taxon>
        <taxon>Actinomycetota</taxon>
        <taxon>Actinomycetes</taxon>
        <taxon>Kitasatosporales</taxon>
        <taxon>Streptomycetaceae</taxon>
        <taxon>Streptomyces</taxon>
    </lineage>
</organism>
<reference evidence="2 3" key="1">
    <citation type="submission" date="2017-09" db="EMBL/GenBank/DDBJ databases">
        <authorList>
            <person name="Lee N."/>
            <person name="Cho B.-K."/>
        </authorList>
    </citation>
    <scope>NUCLEOTIDE SEQUENCE [LARGE SCALE GENOMIC DNA]</scope>
    <source>
        <strain evidence="2 3">ATCC 13740</strain>
    </source>
</reference>
<protein>
    <recommendedName>
        <fullName evidence="4">DUF320 domain-containing protein</fullName>
    </recommendedName>
</protein>
<gene>
    <name evidence="2" type="ORF">CP976_15740</name>
</gene>
<evidence type="ECO:0000313" key="3">
    <source>
        <dbReference type="Proteomes" id="UP000326598"/>
    </source>
</evidence>
<dbReference type="AlphaFoldDB" id="A0A5J6IFR6"/>
<dbReference type="RefSeq" id="WP_150480922.1">
    <property type="nucleotide sequence ID" value="NZ_BMTB01000001.1"/>
</dbReference>
<evidence type="ECO:0000256" key="1">
    <source>
        <dbReference type="SAM" id="SignalP"/>
    </source>
</evidence>
<name>A0A5J6IFR6_STRC4</name>